<dbReference type="EMBL" id="OC976236">
    <property type="protein sequence ID" value="CAD7668745.1"/>
    <property type="molecule type" value="Genomic_DNA"/>
</dbReference>
<feature type="compositionally biased region" description="Polar residues" evidence="1">
    <location>
        <begin position="15"/>
        <end position="27"/>
    </location>
</feature>
<evidence type="ECO:0000313" key="2">
    <source>
        <dbReference type="EMBL" id="CAD7668745.1"/>
    </source>
</evidence>
<evidence type="ECO:0000313" key="3">
    <source>
        <dbReference type="Proteomes" id="UP000728032"/>
    </source>
</evidence>
<feature type="non-terminal residue" evidence="2">
    <location>
        <position position="1"/>
    </location>
</feature>
<organism evidence="2">
    <name type="scientific">Oppiella nova</name>
    <dbReference type="NCBI Taxonomy" id="334625"/>
    <lineage>
        <taxon>Eukaryota</taxon>
        <taxon>Metazoa</taxon>
        <taxon>Ecdysozoa</taxon>
        <taxon>Arthropoda</taxon>
        <taxon>Chelicerata</taxon>
        <taxon>Arachnida</taxon>
        <taxon>Acari</taxon>
        <taxon>Acariformes</taxon>
        <taxon>Sarcoptiformes</taxon>
        <taxon>Oribatida</taxon>
        <taxon>Brachypylina</taxon>
        <taxon>Oppioidea</taxon>
        <taxon>Oppiidae</taxon>
        <taxon>Oppiella</taxon>
    </lineage>
</organism>
<dbReference type="AlphaFoldDB" id="A0A7R9MXJ8"/>
<keyword evidence="3" id="KW-1185">Reference proteome</keyword>
<accession>A0A7R9MXJ8</accession>
<feature type="non-terminal residue" evidence="2">
    <location>
        <position position="69"/>
    </location>
</feature>
<name>A0A7R9MXJ8_9ACAR</name>
<protein>
    <submittedName>
        <fullName evidence="2">Uncharacterized protein</fullName>
    </submittedName>
</protein>
<proteinExistence type="predicted"/>
<reference evidence="2" key="1">
    <citation type="submission" date="2020-11" db="EMBL/GenBank/DDBJ databases">
        <authorList>
            <person name="Tran Van P."/>
        </authorList>
    </citation>
    <scope>NUCLEOTIDE SEQUENCE</scope>
</reference>
<evidence type="ECO:0000256" key="1">
    <source>
        <dbReference type="SAM" id="MobiDB-lite"/>
    </source>
</evidence>
<dbReference type="EMBL" id="CAJPVJ010061411">
    <property type="protein sequence ID" value="CAG2184194.1"/>
    <property type="molecule type" value="Genomic_DNA"/>
</dbReference>
<gene>
    <name evidence="2" type="ORF">ONB1V03_LOCUS23614</name>
</gene>
<feature type="compositionally biased region" description="Basic and acidic residues" evidence="1">
    <location>
        <begin position="30"/>
        <end position="46"/>
    </location>
</feature>
<sequence>SKQTDPTDNRLPYDSQPSTQDHNTQYIRQYDNRKDIISSRHTRDTTNKFQLPASKKPRISDPQTIEQAK</sequence>
<feature type="region of interest" description="Disordered" evidence="1">
    <location>
        <begin position="1"/>
        <end position="69"/>
    </location>
</feature>
<dbReference type="Proteomes" id="UP000728032">
    <property type="component" value="Unassembled WGS sequence"/>
</dbReference>